<comment type="similarity">
    <text evidence="2">Belongs to the UPF0057 (PMP3) family.</text>
</comment>
<proteinExistence type="inferred from homology"/>
<feature type="transmembrane region" description="Helical" evidence="7">
    <location>
        <begin position="37"/>
        <end position="59"/>
    </location>
</feature>
<organism evidence="8 9">
    <name type="scientific">Lecanosticta acicola</name>
    <dbReference type="NCBI Taxonomy" id="111012"/>
    <lineage>
        <taxon>Eukaryota</taxon>
        <taxon>Fungi</taxon>
        <taxon>Dikarya</taxon>
        <taxon>Ascomycota</taxon>
        <taxon>Pezizomycotina</taxon>
        <taxon>Dothideomycetes</taxon>
        <taxon>Dothideomycetidae</taxon>
        <taxon>Mycosphaerellales</taxon>
        <taxon>Mycosphaerellaceae</taxon>
        <taxon>Lecanosticta</taxon>
    </lineage>
</organism>
<dbReference type="Proteomes" id="UP001296104">
    <property type="component" value="Unassembled WGS sequence"/>
</dbReference>
<feature type="compositionally biased region" description="Polar residues" evidence="6">
    <location>
        <begin position="119"/>
        <end position="132"/>
    </location>
</feature>
<evidence type="ECO:0000256" key="6">
    <source>
        <dbReference type="SAM" id="MobiDB-lite"/>
    </source>
</evidence>
<accession>A0AAI8W192</accession>
<comment type="subcellular location">
    <subcellularLocation>
        <location evidence="1">Membrane</location>
    </subcellularLocation>
</comment>
<feature type="compositionally biased region" description="Pro residues" evidence="6">
    <location>
        <begin position="161"/>
        <end position="171"/>
    </location>
</feature>
<dbReference type="GO" id="GO:0016020">
    <property type="term" value="C:membrane"/>
    <property type="evidence" value="ECO:0007669"/>
    <property type="project" value="UniProtKB-SubCell"/>
</dbReference>
<sequence>MGALMYRVFLTIVNIIFPPVAIIILCGAASWDCMLNCALFILAVIPSHIHGFYLTCTYFHRRKKVKKGRYPGGPKSMIHSETILNGGASNAEVERLYRKEYGMPRKSSRKSSVGRSSGNAETVQRQGSTLRRNGTHTSKHSQNRGNRLQEQYVNRDGYGPGSPPRPTQVGD</sequence>
<evidence type="ECO:0000256" key="2">
    <source>
        <dbReference type="ARBA" id="ARBA00009530"/>
    </source>
</evidence>
<feature type="transmembrane region" description="Helical" evidence="7">
    <location>
        <begin position="12"/>
        <end position="31"/>
    </location>
</feature>
<evidence type="ECO:0000256" key="1">
    <source>
        <dbReference type="ARBA" id="ARBA00004370"/>
    </source>
</evidence>
<keyword evidence="3 7" id="KW-0812">Transmembrane</keyword>
<reference evidence="8" key="1">
    <citation type="submission" date="2023-11" db="EMBL/GenBank/DDBJ databases">
        <authorList>
            <person name="Alioto T."/>
            <person name="Alioto T."/>
            <person name="Gomez Garrido J."/>
        </authorList>
    </citation>
    <scope>NUCLEOTIDE SEQUENCE</scope>
</reference>
<evidence type="ECO:0000256" key="4">
    <source>
        <dbReference type="ARBA" id="ARBA00022989"/>
    </source>
</evidence>
<dbReference type="InterPro" id="IPR000612">
    <property type="entry name" value="PMP3"/>
</dbReference>
<evidence type="ECO:0000256" key="5">
    <source>
        <dbReference type="ARBA" id="ARBA00023136"/>
    </source>
</evidence>
<feature type="compositionally biased region" description="Polar residues" evidence="6">
    <location>
        <begin position="143"/>
        <end position="152"/>
    </location>
</feature>
<protein>
    <recommendedName>
        <fullName evidence="10">Plasma membrane proteolipid 3</fullName>
    </recommendedName>
</protein>
<dbReference type="AlphaFoldDB" id="A0AAI8W192"/>
<evidence type="ECO:0000313" key="9">
    <source>
        <dbReference type="Proteomes" id="UP001296104"/>
    </source>
</evidence>
<comment type="caution">
    <text evidence="8">The sequence shown here is derived from an EMBL/GenBank/DDBJ whole genome shotgun (WGS) entry which is preliminary data.</text>
</comment>
<evidence type="ECO:0008006" key="10">
    <source>
        <dbReference type="Google" id="ProtNLM"/>
    </source>
</evidence>
<name>A0AAI8W192_9PEZI</name>
<evidence type="ECO:0000313" key="8">
    <source>
        <dbReference type="EMBL" id="CAK3756457.1"/>
    </source>
</evidence>
<dbReference type="Pfam" id="PF01679">
    <property type="entry name" value="Pmp3"/>
    <property type="match status" value="1"/>
</dbReference>
<feature type="compositionally biased region" description="Basic residues" evidence="6">
    <location>
        <begin position="133"/>
        <end position="142"/>
    </location>
</feature>
<dbReference type="EMBL" id="CAVMBE010000001">
    <property type="protein sequence ID" value="CAK3756457.1"/>
    <property type="molecule type" value="Genomic_DNA"/>
</dbReference>
<feature type="region of interest" description="Disordered" evidence="6">
    <location>
        <begin position="99"/>
        <end position="171"/>
    </location>
</feature>
<keyword evidence="5 7" id="KW-0472">Membrane</keyword>
<evidence type="ECO:0000256" key="7">
    <source>
        <dbReference type="SAM" id="Phobius"/>
    </source>
</evidence>
<evidence type="ECO:0000256" key="3">
    <source>
        <dbReference type="ARBA" id="ARBA00022692"/>
    </source>
</evidence>
<keyword evidence="4 7" id="KW-1133">Transmembrane helix</keyword>
<gene>
    <name evidence="8" type="ORF">LECACI_7A000242</name>
</gene>
<keyword evidence="9" id="KW-1185">Reference proteome</keyword>